<organism evidence="1 2">
    <name type="scientific">Litoreibacter arenae DSM 19593</name>
    <dbReference type="NCBI Taxonomy" id="1123360"/>
    <lineage>
        <taxon>Bacteria</taxon>
        <taxon>Pseudomonadati</taxon>
        <taxon>Pseudomonadota</taxon>
        <taxon>Alphaproteobacteria</taxon>
        <taxon>Rhodobacterales</taxon>
        <taxon>Roseobacteraceae</taxon>
        <taxon>Litoreibacter</taxon>
    </lineage>
</organism>
<name>S9Q7S6_9RHOB</name>
<sequence length="503" mass="52782">MTDPVAAQTAAQAAGEGEVESAALTCPAPCVVTVLTRTGDIPVEGVYVEGDGVRVGVTNSNGIAMGSVSTCDGAVTLKAIYENADARVKTEEATLEVTGLSLPLTSATAGQARNFIAKVQDVFGSGDGGFPGDKDFEDTYTADATQVTVVAGTLHVTIKLATISLEVPYRNQNDSAETIGNVAQRGAILCMPTSGEMQGRYWGIQKVTAATATTPETRADITRYDIMMEAYNRNTTGYQLGVFPRHWQNWDNLRGAMTTLVDASHPNTYSVGNGPAGGSVETIPSAYADSLTELLGEGVPTVTSTYATDGHVMIVIGAVVKHDDESEWLILNDPNGTLASTDSIYGDLDIQNPVGARGTSTAAVMNSAPDVRAVQEVLTRTGHYTGPTNGVINEADPNDPTIAAIRAFQGRGGDGRVDPGGGAERRMNAQIDRGTSPKYSAVENERNGPAGDRGRHVYYNGGTEGARAGNFRLKGQAWSSVIEPDTALTTAEIADRLNTGTRR</sequence>
<keyword evidence="2" id="KW-1185">Reference proteome</keyword>
<comment type="caution">
    <text evidence="1">The sequence shown here is derived from an EMBL/GenBank/DDBJ whole genome shotgun (WGS) entry which is preliminary data.</text>
</comment>
<proteinExistence type="predicted"/>
<evidence type="ECO:0000313" key="2">
    <source>
        <dbReference type="Proteomes" id="UP000015351"/>
    </source>
</evidence>
<dbReference type="PATRIC" id="fig|1123360.3.peg.3126"/>
<evidence type="ECO:0000313" key="1">
    <source>
        <dbReference type="EMBL" id="EPX77431.1"/>
    </source>
</evidence>
<dbReference type="STRING" id="1123360.thalar_03154"/>
<accession>S9Q7S6</accession>
<dbReference type="HOGENOM" id="CLU_541641_0_0_5"/>
<reference evidence="2" key="1">
    <citation type="journal article" date="2013" name="Stand. Genomic Sci.">
        <title>Genome sequence of the Litoreibacter arenae type strain (DSM 19593(T)), a member of the Roseobacter clade isolated from sea sand.</title>
        <authorList>
            <person name="Riedel T."/>
            <person name="Fiebig A."/>
            <person name="Petersen J."/>
            <person name="Gronow S."/>
            <person name="Kyrpides N.C."/>
            <person name="Goker M."/>
            <person name="Klenk H.P."/>
        </authorList>
    </citation>
    <scope>NUCLEOTIDE SEQUENCE [LARGE SCALE GENOMIC DNA]</scope>
    <source>
        <strain evidence="2">DSM 19593</strain>
    </source>
</reference>
<dbReference type="OrthoDB" id="7795672at2"/>
<dbReference type="RefSeq" id="WP_021102502.1">
    <property type="nucleotide sequence ID" value="NZ_KE557314.1"/>
</dbReference>
<dbReference type="EMBL" id="AONI01000015">
    <property type="protein sequence ID" value="EPX77431.1"/>
    <property type="molecule type" value="Genomic_DNA"/>
</dbReference>
<gene>
    <name evidence="1" type="ORF">thalar_03154</name>
</gene>
<dbReference type="AlphaFoldDB" id="S9Q7S6"/>
<protein>
    <submittedName>
        <fullName evidence="1">Uncharacterized protein</fullName>
    </submittedName>
</protein>
<dbReference type="Proteomes" id="UP000015351">
    <property type="component" value="Unassembled WGS sequence"/>
</dbReference>